<evidence type="ECO:0000313" key="5">
    <source>
        <dbReference type="Proteomes" id="UP001565200"/>
    </source>
</evidence>
<dbReference type="InterPro" id="IPR050955">
    <property type="entry name" value="Plant_Biomass_Hydrol_Est"/>
</dbReference>
<name>A0ABV4CXF9_9BACT</name>
<proteinExistence type="predicted"/>
<keyword evidence="1 3" id="KW-0732">Signal</keyword>
<evidence type="ECO:0000256" key="1">
    <source>
        <dbReference type="ARBA" id="ARBA00022729"/>
    </source>
</evidence>
<keyword evidence="5" id="KW-1185">Reference proteome</keyword>
<dbReference type="RefSeq" id="WP_121698651.1">
    <property type="nucleotide sequence ID" value="NZ_JBCLPP010000021.1"/>
</dbReference>
<organism evidence="4 5">
    <name type="scientific">Heminiphilus faecis</name>
    <dbReference type="NCBI Taxonomy" id="2601703"/>
    <lineage>
        <taxon>Bacteria</taxon>
        <taxon>Pseudomonadati</taxon>
        <taxon>Bacteroidota</taxon>
        <taxon>Bacteroidia</taxon>
        <taxon>Bacteroidales</taxon>
        <taxon>Muribaculaceae</taxon>
        <taxon>Heminiphilus</taxon>
    </lineage>
</organism>
<feature type="chain" id="PRO_5046554646" evidence="3">
    <location>
        <begin position="21"/>
        <end position="286"/>
    </location>
</feature>
<dbReference type="SUPFAM" id="SSF53474">
    <property type="entry name" value="alpha/beta-Hydrolases"/>
    <property type="match status" value="1"/>
</dbReference>
<dbReference type="Proteomes" id="UP001565200">
    <property type="component" value="Unassembled WGS sequence"/>
</dbReference>
<dbReference type="PANTHER" id="PTHR43037:SF5">
    <property type="entry name" value="FERULOYL ESTERASE"/>
    <property type="match status" value="1"/>
</dbReference>
<dbReference type="PANTHER" id="PTHR43037">
    <property type="entry name" value="UNNAMED PRODUCT-RELATED"/>
    <property type="match status" value="1"/>
</dbReference>
<evidence type="ECO:0000256" key="3">
    <source>
        <dbReference type="SAM" id="SignalP"/>
    </source>
</evidence>
<dbReference type="EMBL" id="JBCLPP010000021">
    <property type="protein sequence ID" value="MEY8245667.1"/>
    <property type="molecule type" value="Genomic_DNA"/>
</dbReference>
<dbReference type="Gene3D" id="3.40.50.1820">
    <property type="entry name" value="alpha/beta hydrolase"/>
    <property type="match status" value="1"/>
</dbReference>
<evidence type="ECO:0000313" key="4">
    <source>
        <dbReference type="EMBL" id="MEY8245667.1"/>
    </source>
</evidence>
<comment type="caution">
    <text evidence="4">The sequence shown here is derived from an EMBL/GenBank/DDBJ whole genome shotgun (WGS) entry which is preliminary data.</text>
</comment>
<gene>
    <name evidence="4" type="ORF">AAK873_08575</name>
</gene>
<reference evidence="4 5" key="1">
    <citation type="submission" date="2024-03" db="EMBL/GenBank/DDBJ databases">
        <title>Mouse gut bacterial collection (mGBC) of GemPharmatech.</title>
        <authorList>
            <person name="He Y."/>
            <person name="Dong L."/>
            <person name="Wu D."/>
            <person name="Gao X."/>
            <person name="Lin Z."/>
        </authorList>
    </citation>
    <scope>NUCLEOTIDE SEQUENCE [LARGE SCALE GENOMIC DNA]</scope>
    <source>
        <strain evidence="4 5">54-13</strain>
    </source>
</reference>
<protein>
    <submittedName>
        <fullName evidence="4">PHB depolymerase family esterase</fullName>
    </submittedName>
</protein>
<feature type="signal peptide" evidence="3">
    <location>
        <begin position="1"/>
        <end position="20"/>
    </location>
</feature>
<evidence type="ECO:0000256" key="2">
    <source>
        <dbReference type="ARBA" id="ARBA00022801"/>
    </source>
</evidence>
<dbReference type="Pfam" id="PF10503">
    <property type="entry name" value="Esterase_PHB"/>
    <property type="match status" value="1"/>
</dbReference>
<dbReference type="InterPro" id="IPR029058">
    <property type="entry name" value="AB_hydrolase_fold"/>
</dbReference>
<sequence>MMSRLFMFAAFIFAASALYASDAPVKYKMDYCDTVRTYSMYLPDCIGEGAPLVIYTHGYGSKTRWRRDMNAVADSCGFAVCYPDGMPDSRGKDGWKVGYPPQESMVIDEADFFRHLLDEVTSKFNLSRENVFMAGMSNGGDLCYQLAYTAPSLFRAYGSVAGLTFEWLYNNHSLSLPVPFLEIHGNADKTSMWQGDHLNTGGWGAYIPVPLAVAAVAASNRCTTMSVDTFPTMRDPERIVTRTVYGDSPSGCDVVVYEIEGGKHSWADKDVATARILWDFFSRYLR</sequence>
<accession>A0ABV4CXF9</accession>
<dbReference type="InterPro" id="IPR010126">
    <property type="entry name" value="Esterase_phb"/>
</dbReference>
<keyword evidence="2" id="KW-0378">Hydrolase</keyword>